<gene>
    <name evidence="1" type="ORF">HHI36_011770</name>
</gene>
<reference evidence="1 2" key="1">
    <citation type="journal article" date="2021" name="BMC Biol.">
        <title>Horizontally acquired antibacterial genes associated with adaptive radiation of ladybird beetles.</title>
        <authorList>
            <person name="Li H.S."/>
            <person name="Tang X.F."/>
            <person name="Huang Y.H."/>
            <person name="Xu Z.Y."/>
            <person name="Chen M.L."/>
            <person name="Du X.Y."/>
            <person name="Qiu B.Y."/>
            <person name="Chen P.T."/>
            <person name="Zhang W."/>
            <person name="Slipinski A."/>
            <person name="Escalona H.E."/>
            <person name="Waterhouse R.M."/>
            <person name="Zwick A."/>
            <person name="Pang H."/>
        </authorList>
    </citation>
    <scope>NUCLEOTIDE SEQUENCE [LARGE SCALE GENOMIC DNA]</scope>
    <source>
        <strain evidence="1">SYSU2018</strain>
    </source>
</reference>
<evidence type="ECO:0000313" key="2">
    <source>
        <dbReference type="Proteomes" id="UP001516400"/>
    </source>
</evidence>
<name>A0ABD2NDX7_9CUCU</name>
<accession>A0ABD2NDX7</accession>
<dbReference type="AlphaFoldDB" id="A0ABD2NDX7"/>
<evidence type="ECO:0000313" key="1">
    <source>
        <dbReference type="EMBL" id="KAL3276386.1"/>
    </source>
</evidence>
<proteinExistence type="predicted"/>
<sequence length="56" mass="6880">MRLGNDNLEYSYMNYVNLNEKRRLKDKYKSHLEKSIRKRDLQMLNSDDNKSEAIWN</sequence>
<organism evidence="1 2">
    <name type="scientific">Cryptolaemus montrouzieri</name>
    <dbReference type="NCBI Taxonomy" id="559131"/>
    <lineage>
        <taxon>Eukaryota</taxon>
        <taxon>Metazoa</taxon>
        <taxon>Ecdysozoa</taxon>
        <taxon>Arthropoda</taxon>
        <taxon>Hexapoda</taxon>
        <taxon>Insecta</taxon>
        <taxon>Pterygota</taxon>
        <taxon>Neoptera</taxon>
        <taxon>Endopterygota</taxon>
        <taxon>Coleoptera</taxon>
        <taxon>Polyphaga</taxon>
        <taxon>Cucujiformia</taxon>
        <taxon>Coccinelloidea</taxon>
        <taxon>Coccinellidae</taxon>
        <taxon>Scymninae</taxon>
        <taxon>Scymnini</taxon>
        <taxon>Cryptolaemus</taxon>
    </lineage>
</organism>
<keyword evidence="2" id="KW-1185">Reference proteome</keyword>
<protein>
    <submittedName>
        <fullName evidence="1">Uncharacterized protein</fullName>
    </submittedName>
</protein>
<dbReference type="Proteomes" id="UP001516400">
    <property type="component" value="Unassembled WGS sequence"/>
</dbReference>
<dbReference type="EMBL" id="JABFTP020000103">
    <property type="protein sequence ID" value="KAL3276386.1"/>
    <property type="molecule type" value="Genomic_DNA"/>
</dbReference>
<feature type="non-terminal residue" evidence="1">
    <location>
        <position position="56"/>
    </location>
</feature>
<comment type="caution">
    <text evidence="1">The sequence shown here is derived from an EMBL/GenBank/DDBJ whole genome shotgun (WGS) entry which is preliminary data.</text>
</comment>